<feature type="transmembrane region" description="Helical" evidence="1">
    <location>
        <begin position="196"/>
        <end position="217"/>
    </location>
</feature>
<dbReference type="PANTHER" id="PTHR23028:SF53">
    <property type="entry name" value="ACYL_TRANSF_3 DOMAIN-CONTAINING PROTEIN"/>
    <property type="match status" value="1"/>
</dbReference>
<feature type="transmembrane region" description="Helical" evidence="1">
    <location>
        <begin position="229"/>
        <end position="245"/>
    </location>
</feature>
<accession>A0A7W7BPC8</accession>
<comment type="caution">
    <text evidence="4">The sequence shown here is derived from an EMBL/GenBank/DDBJ whole genome shotgun (WGS) entry which is preliminary data.</text>
</comment>
<feature type="transmembrane region" description="Helical" evidence="1">
    <location>
        <begin position="14"/>
        <end position="32"/>
    </location>
</feature>
<dbReference type="Pfam" id="PF01757">
    <property type="entry name" value="Acyl_transf_3"/>
    <property type="match status" value="1"/>
</dbReference>
<dbReference type="PANTHER" id="PTHR23028">
    <property type="entry name" value="ACETYLTRANSFERASE"/>
    <property type="match status" value="1"/>
</dbReference>
<evidence type="ECO:0000256" key="1">
    <source>
        <dbReference type="SAM" id="Phobius"/>
    </source>
</evidence>
<dbReference type="RefSeq" id="WP_184215861.1">
    <property type="nucleotide sequence ID" value="NZ_JACHMD010000001.1"/>
</dbReference>
<dbReference type="EMBL" id="JACHMD010000001">
    <property type="protein sequence ID" value="MBB4666345.1"/>
    <property type="molecule type" value="Genomic_DNA"/>
</dbReference>
<feature type="domain" description="SGNH" evidence="3">
    <location>
        <begin position="423"/>
        <end position="628"/>
    </location>
</feature>
<dbReference type="GO" id="GO:0016020">
    <property type="term" value="C:membrane"/>
    <property type="evidence" value="ECO:0007669"/>
    <property type="project" value="TreeGrafter"/>
</dbReference>
<keyword evidence="1" id="KW-0812">Transmembrane</keyword>
<evidence type="ECO:0000313" key="5">
    <source>
        <dbReference type="Proteomes" id="UP000573729"/>
    </source>
</evidence>
<feature type="transmembrane region" description="Helical" evidence="1">
    <location>
        <begin position="352"/>
        <end position="371"/>
    </location>
</feature>
<dbReference type="InterPro" id="IPR050879">
    <property type="entry name" value="Acyltransferase_3"/>
</dbReference>
<gene>
    <name evidence="4" type="ORF">BKA24_001054</name>
</gene>
<dbReference type="InterPro" id="IPR002656">
    <property type="entry name" value="Acyl_transf_3_dom"/>
</dbReference>
<keyword evidence="1" id="KW-0472">Membrane</keyword>
<protein>
    <submittedName>
        <fullName evidence="4">Peptidoglycan/LPS O-acetylase OafA/YrhL</fullName>
    </submittedName>
</protein>
<dbReference type="GO" id="GO:0009103">
    <property type="term" value="P:lipopolysaccharide biosynthetic process"/>
    <property type="evidence" value="ECO:0007669"/>
    <property type="project" value="TreeGrafter"/>
</dbReference>
<sequence>MSAGTKYLPHVDGIRAFAVLPVVLFHLGAQWIPGGFVGVDTFFVISGYLITGILWREMDPEPGDDRRFSIWVFYQRRALRILPALVVVLAVVLVMSAVLQTPAAQAALGAQVLAATLFVSNFYFWQTEDYFAADPSSLPLLHTWSLAVEEQFYLIFPLLLLVVARWMKRRVLVVLAAIIALSLIASVFVTSVAPGAAFYLLPTRAWELGAGALLAIWQMRRGGTSSNPWIALTGLALVVGSVFLIDKSMPFPGAVAIAPVLGAVLLIGWARATWVGRVLEFRPLLYVGTISYSLYLWHWPVIVFWRTMTGNTIDPVEMIGLFAVAFLLAAASTAFVERPFRTRRVRAFPPRRVLIPATAVILVCATAGGLWTRYHFNAIPVTQAAQKVAETAEYSEAESYREQFRRGICFFSGSEANAFATYDKDICATPEPNALNVLVLGDSHGAMWWRSLDLAYPDANVMQATASGCFGLQTGGGENECIELRDWVWGELIPSGEVDVVVLAGRWQPNSLPAVERSIETLTADGIRTVVMGPTVEYDGDLPVLLSRSVQFGTEFDFESLRIHQRDAVNAQARVVADAAGADAYIDVIDVLCGDSPECVLQTPEGVPMQFDYGHLTLPGTEWVIDQVDDQLDPYLAASPTARGDAF</sequence>
<feature type="transmembrane region" description="Helical" evidence="1">
    <location>
        <begin position="78"/>
        <end position="99"/>
    </location>
</feature>
<evidence type="ECO:0000259" key="3">
    <source>
        <dbReference type="Pfam" id="PF19040"/>
    </source>
</evidence>
<dbReference type="Proteomes" id="UP000573729">
    <property type="component" value="Unassembled WGS sequence"/>
</dbReference>
<feature type="transmembrane region" description="Helical" evidence="1">
    <location>
        <begin position="106"/>
        <end position="124"/>
    </location>
</feature>
<proteinExistence type="predicted"/>
<feature type="transmembrane region" description="Helical" evidence="1">
    <location>
        <begin position="284"/>
        <end position="306"/>
    </location>
</feature>
<dbReference type="AlphaFoldDB" id="A0A7W7BPC8"/>
<organism evidence="4 5">
    <name type="scientific">Microbacterium marinum</name>
    <dbReference type="NCBI Taxonomy" id="421115"/>
    <lineage>
        <taxon>Bacteria</taxon>
        <taxon>Bacillati</taxon>
        <taxon>Actinomycetota</taxon>
        <taxon>Actinomycetes</taxon>
        <taxon>Micrococcales</taxon>
        <taxon>Microbacteriaceae</taxon>
        <taxon>Microbacterium</taxon>
    </lineage>
</organism>
<dbReference type="InterPro" id="IPR043968">
    <property type="entry name" value="SGNH"/>
</dbReference>
<feature type="transmembrane region" description="Helical" evidence="1">
    <location>
        <begin position="39"/>
        <end position="58"/>
    </location>
</feature>
<feature type="transmembrane region" description="Helical" evidence="1">
    <location>
        <begin position="171"/>
        <end position="190"/>
    </location>
</feature>
<feature type="domain" description="Acyltransferase 3" evidence="2">
    <location>
        <begin position="11"/>
        <end position="330"/>
    </location>
</feature>
<keyword evidence="1" id="KW-1133">Transmembrane helix</keyword>
<evidence type="ECO:0000313" key="4">
    <source>
        <dbReference type="EMBL" id="MBB4666345.1"/>
    </source>
</evidence>
<feature type="transmembrane region" description="Helical" evidence="1">
    <location>
        <begin position="318"/>
        <end position="340"/>
    </location>
</feature>
<dbReference type="GO" id="GO:0016747">
    <property type="term" value="F:acyltransferase activity, transferring groups other than amino-acyl groups"/>
    <property type="evidence" value="ECO:0007669"/>
    <property type="project" value="InterPro"/>
</dbReference>
<feature type="transmembrane region" description="Helical" evidence="1">
    <location>
        <begin position="251"/>
        <end position="272"/>
    </location>
</feature>
<reference evidence="4 5" key="1">
    <citation type="submission" date="2020-08" db="EMBL/GenBank/DDBJ databases">
        <title>Sequencing the genomes of 1000 actinobacteria strains.</title>
        <authorList>
            <person name="Klenk H.-P."/>
        </authorList>
    </citation>
    <scope>NUCLEOTIDE SEQUENCE [LARGE SCALE GENOMIC DNA]</scope>
    <source>
        <strain evidence="4 5">DSM 24947</strain>
    </source>
</reference>
<evidence type="ECO:0000259" key="2">
    <source>
        <dbReference type="Pfam" id="PF01757"/>
    </source>
</evidence>
<dbReference type="Pfam" id="PF19040">
    <property type="entry name" value="SGNH"/>
    <property type="match status" value="1"/>
</dbReference>
<name>A0A7W7BPC8_9MICO</name>
<keyword evidence="5" id="KW-1185">Reference proteome</keyword>